<dbReference type="Pfam" id="PF13899">
    <property type="entry name" value="Thioredoxin_7"/>
    <property type="match status" value="1"/>
</dbReference>
<protein>
    <recommendedName>
        <fullName evidence="1">PDZ domain-containing protein</fullName>
    </recommendedName>
</protein>
<evidence type="ECO:0000259" key="1">
    <source>
        <dbReference type="PROSITE" id="PS50106"/>
    </source>
</evidence>
<feature type="domain" description="PDZ" evidence="1">
    <location>
        <begin position="239"/>
        <end position="277"/>
    </location>
</feature>
<dbReference type="Gene3D" id="3.40.30.10">
    <property type="entry name" value="Glutaredoxin"/>
    <property type="match status" value="1"/>
</dbReference>
<name>A0A382AJ46_9ZZZZ</name>
<dbReference type="NCBIfam" id="NF041199">
    <property type="entry name" value="trx7_PDZ_seleno"/>
    <property type="match status" value="1"/>
</dbReference>
<feature type="non-terminal residue" evidence="2">
    <location>
        <position position="306"/>
    </location>
</feature>
<evidence type="ECO:0000313" key="2">
    <source>
        <dbReference type="EMBL" id="SVB01301.1"/>
    </source>
</evidence>
<accession>A0A382AJ46</accession>
<gene>
    <name evidence="2" type="ORF">METZ01_LOCUS154155</name>
</gene>
<dbReference type="SUPFAM" id="SSF52833">
    <property type="entry name" value="Thioredoxin-like"/>
    <property type="match status" value="1"/>
</dbReference>
<organism evidence="2">
    <name type="scientific">marine metagenome</name>
    <dbReference type="NCBI Taxonomy" id="408172"/>
    <lineage>
        <taxon>unclassified sequences</taxon>
        <taxon>metagenomes</taxon>
        <taxon>ecological metagenomes</taxon>
    </lineage>
</organism>
<dbReference type="PROSITE" id="PS50106">
    <property type="entry name" value="PDZ"/>
    <property type="match status" value="1"/>
</dbReference>
<sequence length="306" mass="34666">MKSIRSLGILLHLLVIAAPLIAAPSLLDRLKDEHARGQKQWIYNDFQKAVSEAKLTGKPIFVTFRCVPCEACESFDAEVAKNNERIKELTQSKFISLRQVEMKGVNLSQFQFDYDLSWAAMFINADGTVYCRYGTQSADGPDAYNSVESLEKTMKRVLAVHAKYSAFKKFLVDKRGRSKPYKTALEMPGLEEKEKYQQLTERKNCIHCHNIHDAENNHLELTGKWSNDVLWRYPLPDNIGLKIDPKDGLKINEVIAGSPADKAGLQAGQSILYLNNQLIFSIADIQWVLHNLPNTATNVSVYTWES</sequence>
<dbReference type="InterPro" id="IPR036034">
    <property type="entry name" value="PDZ_sf"/>
</dbReference>
<dbReference type="InterPro" id="IPR036249">
    <property type="entry name" value="Thioredoxin-like_sf"/>
</dbReference>
<proteinExistence type="predicted"/>
<dbReference type="InterPro" id="IPR041489">
    <property type="entry name" value="PDZ_6"/>
</dbReference>
<dbReference type="Pfam" id="PF17820">
    <property type="entry name" value="PDZ_6"/>
    <property type="match status" value="1"/>
</dbReference>
<dbReference type="AlphaFoldDB" id="A0A382AJ46"/>
<dbReference type="InterPro" id="IPR001478">
    <property type="entry name" value="PDZ"/>
</dbReference>
<dbReference type="Gene3D" id="2.30.42.10">
    <property type="match status" value="1"/>
</dbReference>
<dbReference type="EMBL" id="UINC01025543">
    <property type="protein sequence ID" value="SVB01301.1"/>
    <property type="molecule type" value="Genomic_DNA"/>
</dbReference>
<reference evidence="2" key="1">
    <citation type="submission" date="2018-05" db="EMBL/GenBank/DDBJ databases">
        <authorList>
            <person name="Lanie J.A."/>
            <person name="Ng W.-L."/>
            <person name="Kazmierczak K.M."/>
            <person name="Andrzejewski T.M."/>
            <person name="Davidsen T.M."/>
            <person name="Wayne K.J."/>
            <person name="Tettelin H."/>
            <person name="Glass J.I."/>
            <person name="Rusch D."/>
            <person name="Podicherti R."/>
            <person name="Tsui H.-C.T."/>
            <person name="Winkler M.E."/>
        </authorList>
    </citation>
    <scope>NUCLEOTIDE SEQUENCE</scope>
</reference>
<dbReference type="SUPFAM" id="SSF50156">
    <property type="entry name" value="PDZ domain-like"/>
    <property type="match status" value="1"/>
</dbReference>